<dbReference type="InterPro" id="IPR027417">
    <property type="entry name" value="P-loop_NTPase"/>
</dbReference>
<comment type="caution">
    <text evidence="1">The sequence shown here is derived from an EMBL/GenBank/DDBJ whole genome shotgun (WGS) entry which is preliminary data.</text>
</comment>
<name>A0A931MIK5_9BURK</name>
<protein>
    <submittedName>
        <fullName evidence="1">ATP-binding protein</fullName>
    </submittedName>
</protein>
<dbReference type="EMBL" id="JADWYS010000001">
    <property type="protein sequence ID" value="MBG9390092.1"/>
    <property type="molecule type" value="Genomic_DNA"/>
</dbReference>
<dbReference type="GO" id="GO:0005524">
    <property type="term" value="F:ATP binding"/>
    <property type="evidence" value="ECO:0007669"/>
    <property type="project" value="UniProtKB-KW"/>
</dbReference>
<dbReference type="RefSeq" id="WP_196987851.1">
    <property type="nucleotide sequence ID" value="NZ_JADWYS010000001.1"/>
</dbReference>
<dbReference type="SUPFAM" id="SSF52540">
    <property type="entry name" value="P-loop containing nucleoside triphosphate hydrolases"/>
    <property type="match status" value="1"/>
</dbReference>
<gene>
    <name evidence="1" type="ORF">I5803_18835</name>
</gene>
<dbReference type="Gene3D" id="3.40.50.300">
    <property type="entry name" value="P-loop containing nucleotide triphosphate hydrolases"/>
    <property type="match status" value="1"/>
</dbReference>
<proteinExistence type="predicted"/>
<keyword evidence="1" id="KW-0067">ATP-binding</keyword>
<evidence type="ECO:0000313" key="2">
    <source>
        <dbReference type="Proteomes" id="UP000651050"/>
    </source>
</evidence>
<keyword evidence="2" id="KW-1185">Reference proteome</keyword>
<keyword evidence="1" id="KW-0547">Nucleotide-binding</keyword>
<dbReference type="Proteomes" id="UP000651050">
    <property type="component" value="Unassembled WGS sequence"/>
</dbReference>
<accession>A0A931MIK5</accession>
<reference evidence="1" key="1">
    <citation type="submission" date="2020-11" db="EMBL/GenBank/DDBJ databases">
        <title>Bacterial whole genome sequence for Caenimonas sp. DR4.4.</title>
        <authorList>
            <person name="Le V."/>
            <person name="Ko S.-R."/>
            <person name="Ahn C.-Y."/>
            <person name="Oh H.-M."/>
        </authorList>
    </citation>
    <scope>NUCLEOTIDE SEQUENCE</scope>
    <source>
        <strain evidence="1">DR4.4</strain>
    </source>
</reference>
<dbReference type="AlphaFoldDB" id="A0A931MIK5"/>
<organism evidence="1 2">
    <name type="scientific">Caenimonas aquaedulcis</name>
    <dbReference type="NCBI Taxonomy" id="2793270"/>
    <lineage>
        <taxon>Bacteria</taxon>
        <taxon>Pseudomonadati</taxon>
        <taxon>Pseudomonadota</taxon>
        <taxon>Betaproteobacteria</taxon>
        <taxon>Burkholderiales</taxon>
        <taxon>Comamonadaceae</taxon>
        <taxon>Caenimonas</taxon>
    </lineage>
</organism>
<evidence type="ECO:0000313" key="1">
    <source>
        <dbReference type="EMBL" id="MBG9390092.1"/>
    </source>
</evidence>
<dbReference type="Pfam" id="PF13671">
    <property type="entry name" value="AAA_33"/>
    <property type="match status" value="1"/>
</dbReference>
<sequence length="169" mass="18610">MSTPQRTAHLHFFCGKAGAGKSTVARRIASEARAVLLCEDIWLARLFGDRMQTFEDYIACSQRARSVVGPLVTELLSLGQDVVLDFPGNTRASRAWFRSLYESAGAAHTLHYLNTPDTTCLTQIAQRNQEMPEGAHPLSEQDFLHISSFFQEPTAEEGFAVQVHGKAAG</sequence>